<evidence type="ECO:0000313" key="1">
    <source>
        <dbReference type="EMBL" id="PCG65226.1"/>
    </source>
</evidence>
<accession>A0A2A4J0F5</accession>
<reference evidence="1" key="1">
    <citation type="submission" date="2017-09" db="EMBL/GenBank/DDBJ databases">
        <title>Contemporary evolution of a Lepidopteran species, Heliothis virescens, in response to modern agricultural practices.</title>
        <authorList>
            <person name="Fritz M.L."/>
            <person name="Deyonke A.M."/>
            <person name="Papanicolaou A."/>
            <person name="Micinski S."/>
            <person name="Westbrook J."/>
            <person name="Gould F."/>
        </authorList>
    </citation>
    <scope>NUCLEOTIDE SEQUENCE [LARGE SCALE GENOMIC DNA]</scope>
    <source>
        <strain evidence="1">HvINT-</strain>
        <tissue evidence="1">Whole body</tissue>
    </source>
</reference>
<dbReference type="STRING" id="7102.A0A2A4J0F5"/>
<name>A0A2A4J0F5_HELVI</name>
<sequence length="89" mass="9466">MTLLCPSSQAYTLGAIPDTVSGADVSCAAASSVPDALFLLAVIKRGELPRLRYGDMRGHERVGSNVFDILVCLGLPLVHNRPPSSTRQD</sequence>
<comment type="caution">
    <text evidence="1">The sequence shown here is derived from an EMBL/GenBank/DDBJ whole genome shotgun (WGS) entry which is preliminary data.</text>
</comment>
<gene>
    <name evidence="1" type="ORF">B5V51_9501</name>
</gene>
<dbReference type="AlphaFoldDB" id="A0A2A4J0F5"/>
<protein>
    <submittedName>
        <fullName evidence="1">Uncharacterized protein</fullName>
    </submittedName>
</protein>
<dbReference type="Gene3D" id="1.20.1420.30">
    <property type="entry name" value="NCX, central ion-binding region"/>
    <property type="match status" value="1"/>
</dbReference>
<organism evidence="1">
    <name type="scientific">Heliothis virescens</name>
    <name type="common">Tobacco budworm moth</name>
    <dbReference type="NCBI Taxonomy" id="7102"/>
    <lineage>
        <taxon>Eukaryota</taxon>
        <taxon>Metazoa</taxon>
        <taxon>Ecdysozoa</taxon>
        <taxon>Arthropoda</taxon>
        <taxon>Hexapoda</taxon>
        <taxon>Insecta</taxon>
        <taxon>Pterygota</taxon>
        <taxon>Neoptera</taxon>
        <taxon>Endopterygota</taxon>
        <taxon>Lepidoptera</taxon>
        <taxon>Glossata</taxon>
        <taxon>Ditrysia</taxon>
        <taxon>Noctuoidea</taxon>
        <taxon>Noctuidae</taxon>
        <taxon>Heliothinae</taxon>
        <taxon>Heliothis</taxon>
    </lineage>
</organism>
<proteinExistence type="predicted"/>
<dbReference type="EMBL" id="NWSH01004323">
    <property type="protein sequence ID" value="PCG65226.1"/>
    <property type="molecule type" value="Genomic_DNA"/>
</dbReference>
<dbReference type="InterPro" id="IPR044880">
    <property type="entry name" value="NCX_ion-bd_dom_sf"/>
</dbReference>